<accession>A0A370FCJ2</accession>
<keyword evidence="1" id="KW-0175">Coiled coil</keyword>
<protein>
    <submittedName>
        <fullName evidence="3">Uncharacterized protein</fullName>
    </submittedName>
</protein>
<feature type="coiled-coil region" evidence="1">
    <location>
        <begin position="27"/>
        <end position="96"/>
    </location>
</feature>
<organism evidence="3 4">
    <name type="scientific">Pseudacidovorax intermedius</name>
    <dbReference type="NCBI Taxonomy" id="433924"/>
    <lineage>
        <taxon>Bacteria</taxon>
        <taxon>Pseudomonadati</taxon>
        <taxon>Pseudomonadota</taxon>
        <taxon>Betaproteobacteria</taxon>
        <taxon>Burkholderiales</taxon>
        <taxon>Comamonadaceae</taxon>
        <taxon>Pseudacidovorax</taxon>
    </lineage>
</organism>
<dbReference type="EMBL" id="QQAV01000006">
    <property type="protein sequence ID" value="RDI23437.1"/>
    <property type="molecule type" value="Genomic_DNA"/>
</dbReference>
<keyword evidence="4" id="KW-1185">Reference proteome</keyword>
<feature type="compositionally biased region" description="Pro residues" evidence="2">
    <location>
        <begin position="135"/>
        <end position="150"/>
    </location>
</feature>
<comment type="caution">
    <text evidence="3">The sequence shown here is derived from an EMBL/GenBank/DDBJ whole genome shotgun (WGS) entry which is preliminary data.</text>
</comment>
<gene>
    <name evidence="3" type="ORF">DFR41_106142</name>
</gene>
<reference evidence="3 4" key="1">
    <citation type="submission" date="2018-07" db="EMBL/GenBank/DDBJ databases">
        <title>Genomic Encyclopedia of Type Strains, Phase IV (KMG-IV): sequencing the most valuable type-strain genomes for metagenomic binning, comparative biology and taxonomic classification.</title>
        <authorList>
            <person name="Goeker M."/>
        </authorList>
    </citation>
    <scope>NUCLEOTIDE SEQUENCE [LARGE SCALE GENOMIC DNA]</scope>
    <source>
        <strain evidence="3 4">DSM 21352</strain>
    </source>
</reference>
<name>A0A370FCJ2_9BURK</name>
<dbReference type="RefSeq" id="WP_211322605.1">
    <property type="nucleotide sequence ID" value="NZ_QQAV01000006.1"/>
</dbReference>
<feature type="region of interest" description="Disordered" evidence="2">
    <location>
        <begin position="1"/>
        <end position="20"/>
    </location>
</feature>
<dbReference type="Proteomes" id="UP000255265">
    <property type="component" value="Unassembled WGS sequence"/>
</dbReference>
<feature type="region of interest" description="Disordered" evidence="2">
    <location>
        <begin position="132"/>
        <end position="156"/>
    </location>
</feature>
<evidence type="ECO:0000313" key="3">
    <source>
        <dbReference type="EMBL" id="RDI23437.1"/>
    </source>
</evidence>
<evidence type="ECO:0000313" key="4">
    <source>
        <dbReference type="Proteomes" id="UP000255265"/>
    </source>
</evidence>
<proteinExistence type="predicted"/>
<dbReference type="AlphaFoldDB" id="A0A370FCJ2"/>
<sequence length="569" mass="61789">MRTRPAAPKSAGAEGEAEAGSFSPLAAQALRAALRHLQGRLQAQEAQLDLHRRELDTQAAELAGRQTALADRQAEVARLNEELAQREAEIAGLRHAAALAAARQPFARRVLRRLARDLRRLLRHVAPAPAAVTPAPAPAAMPTEPPPPPSQQAAPAPVQDYRTRMRALRASGQLAAVRTVAVVAPADWGGTASAVAGLLQALSLQCTVHAAMPADFTDDLYLVLSPRDFVVLPPAERRILWRVPDEQEGAGDTDPSWTRLQESLAVFEAVLPRIADLLAHGLVQHQIFHVPLPPTNAALAAALEDRTPFGLPHLLARALHGCGLLDDAAFETATASTRLDGEAVVLCLPEAPDRFAHARESLRHGAVLFPGLRHVDGWKGTALSYRDLARRALRAGRDRLLVWEDDARLPTDFDTRLPALLAQLDAHPERWDLFSGLLTDLSPKARVLDVQPYGSELLIRLDSVIGMVFGLYGPRALRALADYRFEGEDVMKNTIDRYLEALGLRCCTLFPPLVGHDDHLASTLWAPNGVRFASNASMNAMIDRSQVRLLSKVADFLDGGPAPQAPQRQ</sequence>
<evidence type="ECO:0000256" key="2">
    <source>
        <dbReference type="SAM" id="MobiDB-lite"/>
    </source>
</evidence>
<evidence type="ECO:0000256" key="1">
    <source>
        <dbReference type="SAM" id="Coils"/>
    </source>
</evidence>